<dbReference type="SUPFAM" id="SSF54928">
    <property type="entry name" value="RNA-binding domain, RBD"/>
    <property type="match status" value="1"/>
</dbReference>
<dbReference type="AlphaFoldDB" id="A0A8J6DQ28"/>
<proteinExistence type="predicted"/>
<feature type="non-terminal residue" evidence="1">
    <location>
        <position position="1"/>
    </location>
</feature>
<keyword evidence="2" id="KW-1185">Reference proteome</keyword>
<sequence>VGNLGNNGKKLKSEQVCGYYGSFPKSTQTAFVEFEDPLYAAYAVRQQAGRTLCGCLVRSGHTYVIIRIGVLHLAEDLQEWKASPVAGACPFLNREASHHCLGRVYLVSPPKARKEIEDQL</sequence>
<dbReference type="EMBL" id="JAGFMF010011678">
    <property type="protein sequence ID" value="KAG8516549.1"/>
    <property type="molecule type" value="Genomic_DNA"/>
</dbReference>
<accession>A0A8J6DQ28</accession>
<evidence type="ECO:0000313" key="2">
    <source>
        <dbReference type="Proteomes" id="UP000700334"/>
    </source>
</evidence>
<dbReference type="GO" id="GO:0003676">
    <property type="term" value="F:nucleic acid binding"/>
    <property type="evidence" value="ECO:0007669"/>
    <property type="project" value="InterPro"/>
</dbReference>
<evidence type="ECO:0000313" key="1">
    <source>
        <dbReference type="EMBL" id="KAG8516549.1"/>
    </source>
</evidence>
<gene>
    <name evidence="1" type="ORF">J0S82_008253</name>
</gene>
<feature type="non-terminal residue" evidence="1">
    <location>
        <position position="120"/>
    </location>
</feature>
<organism evidence="1 2">
    <name type="scientific">Galemys pyrenaicus</name>
    <name type="common">Iberian desman</name>
    <name type="synonym">Pyrenean desman</name>
    <dbReference type="NCBI Taxonomy" id="202257"/>
    <lineage>
        <taxon>Eukaryota</taxon>
        <taxon>Metazoa</taxon>
        <taxon>Chordata</taxon>
        <taxon>Craniata</taxon>
        <taxon>Vertebrata</taxon>
        <taxon>Euteleostomi</taxon>
        <taxon>Mammalia</taxon>
        <taxon>Eutheria</taxon>
        <taxon>Laurasiatheria</taxon>
        <taxon>Eulipotyphla</taxon>
        <taxon>Talpidae</taxon>
        <taxon>Galemys</taxon>
    </lineage>
</organism>
<name>A0A8J6DQ28_GALPY</name>
<dbReference type="Proteomes" id="UP000700334">
    <property type="component" value="Unassembled WGS sequence"/>
</dbReference>
<protein>
    <submittedName>
        <fullName evidence="1">Serine/arginine-rich splicing factor 3</fullName>
    </submittedName>
</protein>
<reference evidence="1" key="1">
    <citation type="journal article" date="2021" name="Evol. Appl.">
        <title>The genome of the Pyrenean desman and the effects of bottlenecks and inbreeding on the genomic landscape of an endangered species.</title>
        <authorList>
            <person name="Escoda L."/>
            <person name="Castresana J."/>
        </authorList>
    </citation>
    <scope>NUCLEOTIDE SEQUENCE</scope>
    <source>
        <strain evidence="1">IBE-C5619</strain>
    </source>
</reference>
<comment type="caution">
    <text evidence="1">The sequence shown here is derived from an EMBL/GenBank/DDBJ whole genome shotgun (WGS) entry which is preliminary data.</text>
</comment>
<dbReference type="InterPro" id="IPR035979">
    <property type="entry name" value="RBD_domain_sf"/>
</dbReference>